<keyword evidence="1" id="KW-1133">Transmembrane helix</keyword>
<gene>
    <name evidence="2" type="ORF">BBG48_010375</name>
</gene>
<evidence type="ECO:0000256" key="1">
    <source>
        <dbReference type="SAM" id="Phobius"/>
    </source>
</evidence>
<dbReference type="AlphaFoldDB" id="A0A371IIS8"/>
<keyword evidence="1" id="KW-0472">Membrane</keyword>
<reference evidence="2 3" key="1">
    <citation type="journal article" date="2016" name="Genome Announc.">
        <title>Draft Genome Sequence of Criibacterium bergeronii gen. nov., sp. nov., Strain CCRI-22567T, Isolated from a Vaginal Sample from a Woman with Bacterial Vaginosis.</title>
        <authorList>
            <person name="Maheux A.F."/>
            <person name="Berube E."/>
            <person name="Boudreau D.K."/>
            <person name="Raymond F."/>
            <person name="Corbeil J."/>
            <person name="Roy P.H."/>
            <person name="Boissinot M."/>
            <person name="Omar R.F."/>
        </authorList>
    </citation>
    <scope>NUCLEOTIDE SEQUENCE [LARGE SCALE GENOMIC DNA]</scope>
    <source>
        <strain evidence="2 3">CCRI-22567</strain>
    </source>
</reference>
<organism evidence="2 3">
    <name type="scientific">Criibacterium bergeronii</name>
    <dbReference type="NCBI Taxonomy" id="1871336"/>
    <lineage>
        <taxon>Bacteria</taxon>
        <taxon>Bacillati</taxon>
        <taxon>Bacillota</taxon>
        <taxon>Clostridia</taxon>
        <taxon>Peptostreptococcales</taxon>
        <taxon>Filifactoraceae</taxon>
        <taxon>Criibacterium</taxon>
    </lineage>
</organism>
<dbReference type="Pfam" id="PF10112">
    <property type="entry name" value="Halogen_Hydrol"/>
    <property type="match status" value="1"/>
</dbReference>
<feature type="transmembrane region" description="Helical" evidence="1">
    <location>
        <begin position="36"/>
        <end position="56"/>
    </location>
</feature>
<comment type="caution">
    <text evidence="2">The sequence shown here is derived from an EMBL/GenBank/DDBJ whole genome shotgun (WGS) entry which is preliminary data.</text>
</comment>
<dbReference type="Proteomes" id="UP000093352">
    <property type="component" value="Unassembled WGS sequence"/>
</dbReference>
<dbReference type="STRING" id="1871336.BBG48_04500"/>
<keyword evidence="1" id="KW-0812">Transmembrane</keyword>
<dbReference type="InterPro" id="IPR018770">
    <property type="entry name" value="ChloroindolylP_hydrolase"/>
</dbReference>
<protein>
    <recommendedName>
        <fullName evidence="4">5-bromo-4-chloroindolyl phosphate hydrolysis protein</fullName>
    </recommendedName>
</protein>
<feature type="transmembrane region" description="Helical" evidence="1">
    <location>
        <begin position="12"/>
        <end position="30"/>
    </location>
</feature>
<dbReference type="RefSeq" id="WP_068913881.1">
    <property type="nucleotide sequence ID" value="NZ_MBEW02000046.1"/>
</dbReference>
<proteinExistence type="predicted"/>
<keyword evidence="3" id="KW-1185">Reference proteome</keyword>
<evidence type="ECO:0008006" key="4">
    <source>
        <dbReference type="Google" id="ProtNLM"/>
    </source>
</evidence>
<evidence type="ECO:0000313" key="2">
    <source>
        <dbReference type="EMBL" id="RDY20384.1"/>
    </source>
</evidence>
<accession>A0A371IIS8</accession>
<name>A0A371IIS8_9FIRM</name>
<evidence type="ECO:0000313" key="3">
    <source>
        <dbReference type="Proteomes" id="UP000093352"/>
    </source>
</evidence>
<sequence>MGYQRRKIEAVRLIISTVIALIAVYYLRGFTHFNEIISFVILLLIDIGVYFALAPSKQARIDKLKREDTKERMQLMYDANKKIRKLKFMQRNIKDKDYLFLVRDTIKTANNLMGYLDENPDKITKSRKFLTRQLDMAVDNVKDYIDVNRVDIERARVDKFEEQSKNIMKILNESYQEEFLALVEDKLVNTDVQNELLENKIQAEKRISMQRLQ</sequence>
<dbReference type="EMBL" id="MBEW02000046">
    <property type="protein sequence ID" value="RDY20384.1"/>
    <property type="molecule type" value="Genomic_DNA"/>
</dbReference>